<accession>A0ABQ2Y6D1</accession>
<protein>
    <submittedName>
        <fullName evidence="1">Uncharacterized protein</fullName>
    </submittedName>
</protein>
<dbReference type="Proteomes" id="UP000659223">
    <property type="component" value="Unassembled WGS sequence"/>
</dbReference>
<proteinExistence type="predicted"/>
<comment type="caution">
    <text evidence="1">The sequence shown here is derived from an EMBL/GenBank/DDBJ whole genome shotgun (WGS) entry which is preliminary data.</text>
</comment>
<gene>
    <name evidence="1" type="ORF">GCM10010324_10780</name>
</gene>
<reference evidence="2" key="1">
    <citation type="journal article" date="2019" name="Int. J. Syst. Evol. Microbiol.">
        <title>The Global Catalogue of Microorganisms (GCM) 10K type strain sequencing project: providing services to taxonomists for standard genome sequencing and annotation.</title>
        <authorList>
            <consortium name="The Broad Institute Genomics Platform"/>
            <consortium name="The Broad Institute Genome Sequencing Center for Infectious Disease"/>
            <person name="Wu L."/>
            <person name="Ma J."/>
        </authorList>
    </citation>
    <scope>NUCLEOTIDE SEQUENCE [LARGE SCALE GENOMIC DNA]</scope>
    <source>
        <strain evidence="2">JCM 4586</strain>
    </source>
</reference>
<keyword evidence="2" id="KW-1185">Reference proteome</keyword>
<dbReference type="EMBL" id="BMUT01000001">
    <property type="protein sequence ID" value="GGX67343.1"/>
    <property type="molecule type" value="Genomic_DNA"/>
</dbReference>
<evidence type="ECO:0000313" key="2">
    <source>
        <dbReference type="Proteomes" id="UP000659223"/>
    </source>
</evidence>
<organism evidence="1 2">
    <name type="scientific">Streptomyces hiroshimensis</name>
    <dbReference type="NCBI Taxonomy" id="66424"/>
    <lineage>
        <taxon>Bacteria</taxon>
        <taxon>Bacillati</taxon>
        <taxon>Actinomycetota</taxon>
        <taxon>Actinomycetes</taxon>
        <taxon>Kitasatosporales</taxon>
        <taxon>Streptomycetaceae</taxon>
        <taxon>Streptomyces</taxon>
    </lineage>
</organism>
<name>A0ABQ2Y6D1_9ACTN</name>
<sequence length="49" mass="5706">MRVSLFRTVMLALVEEVEKNEEIEESGQPIHRRGKAGQVPVRCWRTHCV</sequence>
<evidence type="ECO:0000313" key="1">
    <source>
        <dbReference type="EMBL" id="GGX67343.1"/>
    </source>
</evidence>